<protein>
    <recommendedName>
        <fullName evidence="3">SMI1/KNR4 family protein</fullName>
    </recommendedName>
</protein>
<dbReference type="EMBL" id="AM743169">
    <property type="protein sequence ID" value="CAQ45345.1"/>
    <property type="molecule type" value="Genomic_DNA"/>
</dbReference>
<dbReference type="EnsemblBacteria" id="CAQ45345">
    <property type="protein sequence ID" value="CAQ45345"/>
    <property type="gene ID" value="Smlt1824"/>
</dbReference>
<name>B2FLX7_STRMK</name>
<proteinExistence type="predicted"/>
<sequence>MDSDMDDLHASFARFGPLHAQHERDWQGPFPLPTALASFYAQVGPLGEEINARVGRAGITVPGLDVWIPPLQRLWSQQAGYRWHGVSGERINDWPSNWLVIADRGADPFILDLDDGRVLFSHHGAGLLDAGEITADVPTLMAALAAAGTVYLDAGDDLYNDDDDGGIRPEHREAAVQAVARVLGDRLQAELFIETLLD</sequence>
<evidence type="ECO:0008006" key="3">
    <source>
        <dbReference type="Google" id="ProtNLM"/>
    </source>
</evidence>
<dbReference type="Proteomes" id="UP000008840">
    <property type="component" value="Chromosome"/>
</dbReference>
<reference evidence="1 2" key="1">
    <citation type="journal article" date="2008" name="Genome Biol.">
        <title>The complete genome, comparative and functional analysis of Stenotrophomonas maltophilia reveals an organism heavily shielded by drug resistance determinants.</title>
        <authorList>
            <person name="Crossman L.C."/>
            <person name="Gould V.C."/>
            <person name="Dow J.M."/>
            <person name="Vernikos G.S."/>
            <person name="Okazaki A."/>
            <person name="Sebaihia M."/>
            <person name="Saunders D."/>
            <person name="Arrowsmith C."/>
            <person name="Carver T."/>
            <person name="Peters N."/>
            <person name="Adlem E."/>
            <person name="Kerhornou A."/>
            <person name="Lord A."/>
            <person name="Murphy L."/>
            <person name="Seeger K."/>
            <person name="Squares R."/>
            <person name="Rutter S."/>
            <person name="Quail M.A."/>
            <person name="Rajandream M.A."/>
            <person name="Harris D."/>
            <person name="Churcher C."/>
            <person name="Bentley S.D."/>
            <person name="Parkhill J."/>
            <person name="Thomson N.R."/>
            <person name="Avison M.B."/>
        </authorList>
    </citation>
    <scope>NUCLEOTIDE SEQUENCE [LARGE SCALE GENOMIC DNA]</scope>
    <source>
        <strain evidence="1 2">K279a</strain>
    </source>
</reference>
<keyword evidence="2" id="KW-1185">Reference proteome</keyword>
<dbReference type="eggNOG" id="ENOG5032U3W">
    <property type="taxonomic scope" value="Bacteria"/>
</dbReference>
<gene>
    <name evidence="1" type="ordered locus">Smlt1824</name>
</gene>
<dbReference type="KEGG" id="sml:Smlt1824"/>
<accession>B2FLX7</accession>
<evidence type="ECO:0000313" key="2">
    <source>
        <dbReference type="Proteomes" id="UP000008840"/>
    </source>
</evidence>
<organism evidence="1 2">
    <name type="scientific">Stenotrophomonas maltophilia (strain K279a)</name>
    <dbReference type="NCBI Taxonomy" id="522373"/>
    <lineage>
        <taxon>Bacteria</taxon>
        <taxon>Pseudomonadati</taxon>
        <taxon>Pseudomonadota</taxon>
        <taxon>Gammaproteobacteria</taxon>
        <taxon>Lysobacterales</taxon>
        <taxon>Lysobacteraceae</taxon>
        <taxon>Stenotrophomonas</taxon>
        <taxon>Stenotrophomonas maltophilia group</taxon>
    </lineage>
</organism>
<dbReference type="AlphaFoldDB" id="B2FLX7"/>
<evidence type="ECO:0000313" key="1">
    <source>
        <dbReference type="EMBL" id="CAQ45345.1"/>
    </source>
</evidence>
<dbReference type="HOGENOM" id="CLU_105837_0_0_6"/>